<evidence type="ECO:0000256" key="5">
    <source>
        <dbReference type="PIRSR" id="PIRSR001220-2"/>
    </source>
</evidence>
<dbReference type="InterPro" id="IPR027474">
    <property type="entry name" value="L-asparaginase_N"/>
</dbReference>
<dbReference type="InterPro" id="IPR020827">
    <property type="entry name" value="Asparaginase/glutaminase_AS1"/>
</dbReference>
<dbReference type="PANTHER" id="PTHR11707">
    <property type="entry name" value="L-ASPARAGINASE"/>
    <property type="match status" value="1"/>
</dbReference>
<dbReference type="SFLD" id="SFLDS00057">
    <property type="entry name" value="Glutaminase/Asparaginase"/>
    <property type="match status" value="1"/>
</dbReference>
<comment type="caution">
    <text evidence="10">The sequence shown here is derived from an EMBL/GenBank/DDBJ whole genome shotgun (WGS) entry which is preliminary data.</text>
</comment>
<dbReference type="NCBIfam" id="TIGR00519">
    <property type="entry name" value="asnASE_I"/>
    <property type="match status" value="1"/>
</dbReference>
<keyword evidence="3" id="KW-0378">Hydrolase</keyword>
<evidence type="ECO:0000259" key="9">
    <source>
        <dbReference type="Pfam" id="PF17763"/>
    </source>
</evidence>
<organism evidence="10 11">
    <name type="scientific">Denitromonas halophila</name>
    <dbReference type="NCBI Taxonomy" id="1629404"/>
    <lineage>
        <taxon>Bacteria</taxon>
        <taxon>Pseudomonadati</taxon>
        <taxon>Pseudomonadota</taxon>
        <taxon>Betaproteobacteria</taxon>
        <taxon>Rhodocyclales</taxon>
        <taxon>Zoogloeaceae</taxon>
        <taxon>Denitromonas</taxon>
    </lineage>
</organism>
<evidence type="ECO:0000256" key="1">
    <source>
        <dbReference type="ARBA" id="ARBA00010518"/>
    </source>
</evidence>
<dbReference type="Pfam" id="PF17763">
    <property type="entry name" value="Asparaginase_C"/>
    <property type="match status" value="1"/>
</dbReference>
<comment type="similarity">
    <text evidence="1">Belongs to the asparaginase 1 family.</text>
</comment>
<feature type="binding site" evidence="5">
    <location>
        <position position="56"/>
    </location>
    <ligand>
        <name>substrate</name>
    </ligand>
</feature>
<proteinExistence type="inferred from homology"/>
<dbReference type="PROSITE" id="PS00917">
    <property type="entry name" value="ASN_GLN_ASE_2"/>
    <property type="match status" value="1"/>
</dbReference>
<evidence type="ECO:0000313" key="10">
    <source>
        <dbReference type="EMBL" id="TVO51601.1"/>
    </source>
</evidence>
<feature type="binding site" evidence="5">
    <location>
        <begin position="87"/>
        <end position="88"/>
    </location>
    <ligand>
        <name>substrate</name>
    </ligand>
</feature>
<evidence type="ECO:0000256" key="6">
    <source>
        <dbReference type="PROSITE-ProRule" id="PRU10099"/>
    </source>
</evidence>
<dbReference type="EMBL" id="VMNK01000019">
    <property type="protein sequence ID" value="TVO51601.1"/>
    <property type="molecule type" value="Genomic_DNA"/>
</dbReference>
<gene>
    <name evidence="10" type="ORF">FHP91_19235</name>
</gene>
<evidence type="ECO:0000256" key="7">
    <source>
        <dbReference type="PROSITE-ProRule" id="PRU10100"/>
    </source>
</evidence>
<evidence type="ECO:0000256" key="3">
    <source>
        <dbReference type="ARBA" id="ARBA00022801"/>
    </source>
</evidence>
<dbReference type="AlphaFoldDB" id="A0A557QFB3"/>
<name>A0A557QFB3_9RHOO</name>
<dbReference type="InterPro" id="IPR027475">
    <property type="entry name" value="Asparaginase/glutaminase_AS2"/>
</dbReference>
<dbReference type="PROSITE" id="PS51732">
    <property type="entry name" value="ASN_GLN_ASE_3"/>
    <property type="match status" value="1"/>
</dbReference>
<keyword evidence="11" id="KW-1185">Reference proteome</keyword>
<dbReference type="Proteomes" id="UP000319502">
    <property type="component" value="Unassembled WGS sequence"/>
</dbReference>
<dbReference type="SUPFAM" id="SSF53774">
    <property type="entry name" value="Glutaminase/Asparaginase"/>
    <property type="match status" value="1"/>
</dbReference>
<dbReference type="InterPro" id="IPR027473">
    <property type="entry name" value="L-asparaginase_C"/>
</dbReference>
<protein>
    <recommendedName>
        <fullName evidence="2">asparaginase</fullName>
        <ecNumber evidence="2">3.5.1.1</ecNumber>
    </recommendedName>
</protein>
<dbReference type="InterPro" id="IPR040919">
    <property type="entry name" value="Asparaginase_C"/>
</dbReference>
<dbReference type="GO" id="GO:0009066">
    <property type="term" value="P:aspartate family amino acid metabolic process"/>
    <property type="evidence" value="ECO:0007669"/>
    <property type="project" value="UniProtKB-ARBA"/>
</dbReference>
<dbReference type="Pfam" id="PF00710">
    <property type="entry name" value="Asparaginase"/>
    <property type="match status" value="1"/>
</dbReference>
<dbReference type="PRINTS" id="PR00139">
    <property type="entry name" value="ASNGLNASE"/>
</dbReference>
<dbReference type="PIRSF" id="PIRSF500176">
    <property type="entry name" value="L_ASNase"/>
    <property type="match status" value="1"/>
</dbReference>
<dbReference type="InterPro" id="IPR041725">
    <property type="entry name" value="L-asparaginase_I"/>
</dbReference>
<dbReference type="InterPro" id="IPR006034">
    <property type="entry name" value="Asparaginase/glutaminase-like"/>
</dbReference>
<feature type="domain" description="L-asparaginase N-terminal" evidence="8">
    <location>
        <begin position="4"/>
        <end position="188"/>
    </location>
</feature>
<evidence type="ECO:0000256" key="2">
    <source>
        <dbReference type="ARBA" id="ARBA00012920"/>
    </source>
</evidence>
<feature type="domain" description="Asparaginase/glutaminase C-terminal" evidence="9">
    <location>
        <begin position="208"/>
        <end position="322"/>
    </location>
</feature>
<accession>A0A557QFB3</accession>
<dbReference type="RefSeq" id="WP_144311121.1">
    <property type="nucleotide sequence ID" value="NZ_VMNK01000019.1"/>
</dbReference>
<dbReference type="Gene3D" id="3.40.50.1170">
    <property type="entry name" value="L-asparaginase, N-terminal domain"/>
    <property type="match status" value="1"/>
</dbReference>
<evidence type="ECO:0000313" key="11">
    <source>
        <dbReference type="Proteomes" id="UP000319502"/>
    </source>
</evidence>
<dbReference type="OrthoDB" id="9788068at2"/>
<dbReference type="PIRSF" id="PIRSF001220">
    <property type="entry name" value="L-ASNase_gatD"/>
    <property type="match status" value="1"/>
</dbReference>
<feature type="active site" evidence="7">
    <location>
        <position position="87"/>
    </location>
</feature>
<dbReference type="FunFam" id="3.40.50.40:FF:000001">
    <property type="entry name" value="L-asparaginase 1"/>
    <property type="match status" value="1"/>
</dbReference>
<dbReference type="EC" id="3.5.1.1" evidence="2"/>
<dbReference type="SMART" id="SM00870">
    <property type="entry name" value="Asparaginase"/>
    <property type="match status" value="1"/>
</dbReference>
<sequence>MNARVLILHTGGTIGMTGSPDGLRPMAGFGAALGAQLQATGAPDCDIVELAPLIDSANLQPAHWRHIADALLSRWDDYAGFVVLHGTDTMAWSASALSFMLRGADKPVIFTGAQIPLLLPRSDAAGHLRAALEIAAAGTVREVGLLFGQRLLRGNRSRKLKSVAFDAFDSPNCLPLADIGIDITVHPERLLAPTERRFTLPAFDAEAVAVLPIWPGLPARVVDALLESPAVRGLILASYGVGNVPDADAALIDTLARAVDRGVVVLNTSQCPVGPVAQGAYATGAVLNRIGVVPGGDMTPEAAFAKLHVLLADGGDAAAVRAQLGRPLCGEMS</sequence>
<reference evidence="10 11" key="1">
    <citation type="submission" date="2019-07" db="EMBL/GenBank/DDBJ databases">
        <title>The pathways for chlorine oxyanion respiration interact through the shared metabolite chlorate.</title>
        <authorList>
            <person name="Barnum T.P."/>
            <person name="Cheng Y."/>
            <person name="Hill K.A."/>
            <person name="Lucas L.N."/>
            <person name="Carlson H.K."/>
            <person name="Coates J.D."/>
        </authorList>
    </citation>
    <scope>NUCLEOTIDE SEQUENCE [LARGE SCALE GENOMIC DNA]</scope>
    <source>
        <strain evidence="10 11">SFB-3</strain>
    </source>
</reference>
<dbReference type="PANTHER" id="PTHR11707:SF28">
    <property type="entry name" value="60 KDA LYSOPHOSPHOLIPASE"/>
    <property type="match status" value="1"/>
</dbReference>
<evidence type="ECO:0000256" key="4">
    <source>
        <dbReference type="PIRSR" id="PIRSR001220-1"/>
    </source>
</evidence>
<feature type="active site" description="O-isoaspartyl threonine intermediate" evidence="4">
    <location>
        <position position="13"/>
    </location>
</feature>
<dbReference type="Gene3D" id="3.40.50.40">
    <property type="match status" value="1"/>
</dbReference>
<dbReference type="InterPro" id="IPR036152">
    <property type="entry name" value="Asp/glu_Ase-like_sf"/>
</dbReference>
<dbReference type="CDD" id="cd08963">
    <property type="entry name" value="L-asparaginase_I"/>
    <property type="match status" value="1"/>
</dbReference>
<dbReference type="PROSITE" id="PS00144">
    <property type="entry name" value="ASN_GLN_ASE_1"/>
    <property type="match status" value="1"/>
</dbReference>
<feature type="active site" evidence="6">
    <location>
        <position position="13"/>
    </location>
</feature>
<dbReference type="InterPro" id="IPR006033">
    <property type="entry name" value="AsnA_fam"/>
</dbReference>
<dbReference type="GO" id="GO:0004067">
    <property type="term" value="F:asparaginase activity"/>
    <property type="evidence" value="ECO:0007669"/>
    <property type="project" value="UniProtKB-UniRule"/>
</dbReference>
<dbReference type="InterPro" id="IPR037152">
    <property type="entry name" value="L-asparaginase_N_sf"/>
</dbReference>
<evidence type="ECO:0000259" key="8">
    <source>
        <dbReference type="Pfam" id="PF00710"/>
    </source>
</evidence>